<dbReference type="GO" id="GO:0009252">
    <property type="term" value="P:peptidoglycan biosynthetic process"/>
    <property type="evidence" value="ECO:0007669"/>
    <property type="project" value="UniProtKB-UniPathway"/>
</dbReference>
<dbReference type="SUPFAM" id="SSF141523">
    <property type="entry name" value="L,D-transpeptidase catalytic domain-like"/>
    <property type="match status" value="1"/>
</dbReference>
<dbReference type="AlphaFoldDB" id="A0A291QSC1"/>
<comment type="similarity">
    <text evidence="2">Belongs to the YkuD family.</text>
</comment>
<evidence type="ECO:0000259" key="9">
    <source>
        <dbReference type="PROSITE" id="PS52029"/>
    </source>
</evidence>
<dbReference type="GO" id="GO:0016740">
    <property type="term" value="F:transferase activity"/>
    <property type="evidence" value="ECO:0007669"/>
    <property type="project" value="UniProtKB-KW"/>
</dbReference>
<keyword evidence="3" id="KW-0808">Transferase</keyword>
<dbReference type="PROSITE" id="PS51257">
    <property type="entry name" value="PROKAR_LIPOPROTEIN"/>
    <property type="match status" value="1"/>
</dbReference>
<feature type="chain" id="PRO_5013353250" evidence="8">
    <location>
        <begin position="17"/>
        <end position="559"/>
    </location>
</feature>
<dbReference type="CDD" id="cd16913">
    <property type="entry name" value="YkuD_like"/>
    <property type="match status" value="1"/>
</dbReference>
<dbReference type="PANTHER" id="PTHR41533">
    <property type="entry name" value="L,D-TRANSPEPTIDASE HI_1667-RELATED"/>
    <property type="match status" value="1"/>
</dbReference>
<dbReference type="InterPro" id="IPR036365">
    <property type="entry name" value="PGBD-like_sf"/>
</dbReference>
<dbReference type="OrthoDB" id="9778545at2"/>
<dbReference type="KEGG" id="cbae:COR50_06255"/>
<gene>
    <name evidence="10" type="ORF">COR50_06255</name>
</gene>
<keyword evidence="5 7" id="KW-0573">Peptidoglycan synthesis</keyword>
<keyword evidence="8" id="KW-0732">Signal</keyword>
<accession>A0A291QSC1</accession>
<name>A0A291QSC1_9BACT</name>
<evidence type="ECO:0000256" key="1">
    <source>
        <dbReference type="ARBA" id="ARBA00004752"/>
    </source>
</evidence>
<dbReference type="Proteomes" id="UP000220133">
    <property type="component" value="Chromosome"/>
</dbReference>
<evidence type="ECO:0000256" key="5">
    <source>
        <dbReference type="ARBA" id="ARBA00022984"/>
    </source>
</evidence>
<proteinExistence type="inferred from homology"/>
<dbReference type="Gene3D" id="1.10.101.10">
    <property type="entry name" value="PGBD-like superfamily/PGBD"/>
    <property type="match status" value="1"/>
</dbReference>
<dbReference type="InterPro" id="IPR002477">
    <property type="entry name" value="Peptidoglycan-bd-like"/>
</dbReference>
<feature type="signal peptide" evidence="8">
    <location>
        <begin position="1"/>
        <end position="16"/>
    </location>
</feature>
<evidence type="ECO:0000313" key="11">
    <source>
        <dbReference type="Proteomes" id="UP000220133"/>
    </source>
</evidence>
<dbReference type="InterPro" id="IPR045380">
    <property type="entry name" value="LD_TPept_scaffold_dom"/>
</dbReference>
<dbReference type="Pfam" id="PF20142">
    <property type="entry name" value="Scaffold"/>
    <property type="match status" value="1"/>
</dbReference>
<keyword evidence="4 7" id="KW-0133">Cell shape</keyword>
<dbReference type="PANTHER" id="PTHR41533:SF2">
    <property type="entry name" value="BLR7131 PROTEIN"/>
    <property type="match status" value="1"/>
</dbReference>
<dbReference type="Pfam" id="PF01471">
    <property type="entry name" value="PG_binding_1"/>
    <property type="match status" value="1"/>
</dbReference>
<evidence type="ECO:0000313" key="10">
    <source>
        <dbReference type="EMBL" id="ATL46811.1"/>
    </source>
</evidence>
<keyword evidence="11" id="KW-1185">Reference proteome</keyword>
<dbReference type="GO" id="GO:0008360">
    <property type="term" value="P:regulation of cell shape"/>
    <property type="evidence" value="ECO:0007669"/>
    <property type="project" value="UniProtKB-UniRule"/>
</dbReference>
<dbReference type="InterPro" id="IPR036366">
    <property type="entry name" value="PGBDSf"/>
</dbReference>
<evidence type="ECO:0000256" key="6">
    <source>
        <dbReference type="ARBA" id="ARBA00023316"/>
    </source>
</evidence>
<evidence type="ECO:0000256" key="7">
    <source>
        <dbReference type="PROSITE-ProRule" id="PRU01373"/>
    </source>
</evidence>
<organism evidence="10 11">
    <name type="scientific">Chitinophaga caeni</name>
    <dbReference type="NCBI Taxonomy" id="2029983"/>
    <lineage>
        <taxon>Bacteria</taxon>
        <taxon>Pseudomonadati</taxon>
        <taxon>Bacteroidota</taxon>
        <taxon>Chitinophagia</taxon>
        <taxon>Chitinophagales</taxon>
        <taxon>Chitinophagaceae</taxon>
        <taxon>Chitinophaga</taxon>
    </lineage>
</organism>
<dbReference type="PROSITE" id="PS52029">
    <property type="entry name" value="LD_TPASE"/>
    <property type="match status" value="1"/>
</dbReference>
<sequence>MRFHLRFLLLASCVMALFVSCEQGSGKRQAPIMRDSTHYTEEEYINLAIDSNQLNTFLQKNAAYAPYTDFIKDFYTKRDFHYAWISATGPTEQASSFINMIRTDAHFGIGDSSLMNKELGALFDTLNNRVNDKEWKPNDSLVSKTEMLMTAQFFAYGDKVWGGMTADSAKDLEWFIPRKKMDMASLLDSLIANPNQDLSGNEPVNKQYRLLRKELSRINKIAEEIPHDSLFLDKKTYKKGDSAAVIAKVKERLHAWGDLPNLDSSAIFDAGLDSAIRHYQGRMGLTVNGQLQQATINSLNVPVAKLVEKILINMERLRWVPVDVKGEYILVNIPEFKLHVFDHDSLAWSCNVVVGTPGASTVIFSREMKYVVFAPYWNVPPGILSREILPAVKRNPSYLARHNMEVVGASGKVIPTSSISWSKYTGRNFPYIIRQKPGRSNSLGKVKFLFPNEYNIYLHDTPSKHLFQETKRSFSHGCIRVSEPRRLAEYLLRHDSTWTDKKIDEAMNAKKEKYVVLKDKVPVFIGYFTAWVNHNGVLNFRNDVYGHDAQLAKQLFSKE</sequence>
<reference evidence="10 11" key="1">
    <citation type="submission" date="2017-10" db="EMBL/GenBank/DDBJ databases">
        <title>Paenichitinophaga pekingensis gen. nov., sp. nov., isolated from activated sludge.</title>
        <authorList>
            <person name="Jin D."/>
            <person name="Kong X."/>
            <person name="Deng Y."/>
            <person name="Bai Z."/>
        </authorList>
    </citation>
    <scope>NUCLEOTIDE SEQUENCE [LARGE SCALE GENOMIC DNA]</scope>
    <source>
        <strain evidence="10 11">13</strain>
    </source>
</reference>
<evidence type="ECO:0000256" key="3">
    <source>
        <dbReference type="ARBA" id="ARBA00022679"/>
    </source>
</evidence>
<dbReference type="UniPathway" id="UPA00219"/>
<evidence type="ECO:0000256" key="4">
    <source>
        <dbReference type="ARBA" id="ARBA00022960"/>
    </source>
</evidence>
<evidence type="ECO:0000256" key="2">
    <source>
        <dbReference type="ARBA" id="ARBA00005992"/>
    </source>
</evidence>
<dbReference type="InterPro" id="IPR052905">
    <property type="entry name" value="LD-transpeptidase_YkuD-like"/>
</dbReference>
<dbReference type="EMBL" id="CP023777">
    <property type="protein sequence ID" value="ATL46811.1"/>
    <property type="molecule type" value="Genomic_DNA"/>
</dbReference>
<dbReference type="GO" id="GO:0004180">
    <property type="term" value="F:carboxypeptidase activity"/>
    <property type="evidence" value="ECO:0007669"/>
    <property type="project" value="UniProtKB-ARBA"/>
</dbReference>
<dbReference type="GO" id="GO:0071555">
    <property type="term" value="P:cell wall organization"/>
    <property type="evidence" value="ECO:0007669"/>
    <property type="project" value="UniProtKB-UniRule"/>
</dbReference>
<feature type="active site" description="Proton donor/acceptor" evidence="7">
    <location>
        <position position="459"/>
    </location>
</feature>
<evidence type="ECO:0000256" key="8">
    <source>
        <dbReference type="SAM" id="SignalP"/>
    </source>
</evidence>
<dbReference type="Gene3D" id="2.40.440.10">
    <property type="entry name" value="L,D-transpeptidase catalytic domain-like"/>
    <property type="match status" value="1"/>
</dbReference>
<dbReference type="SUPFAM" id="SSF47090">
    <property type="entry name" value="PGBD-like"/>
    <property type="match status" value="1"/>
</dbReference>
<feature type="active site" description="Nucleophile" evidence="7">
    <location>
        <position position="478"/>
    </location>
</feature>
<dbReference type="RefSeq" id="WP_098193197.1">
    <property type="nucleotide sequence ID" value="NZ_CP023777.1"/>
</dbReference>
<protein>
    <submittedName>
        <fullName evidence="10">Murein L,D-transpeptidase</fullName>
    </submittedName>
</protein>
<dbReference type="InterPro" id="IPR005490">
    <property type="entry name" value="LD_TPept_cat_dom"/>
</dbReference>
<dbReference type="Pfam" id="PF03734">
    <property type="entry name" value="YkuD"/>
    <property type="match status" value="1"/>
</dbReference>
<keyword evidence="6 7" id="KW-0961">Cell wall biogenesis/degradation</keyword>
<comment type="pathway">
    <text evidence="1 7">Cell wall biogenesis; peptidoglycan biosynthesis.</text>
</comment>
<feature type="domain" description="L,D-TPase catalytic" evidence="9">
    <location>
        <begin position="327"/>
        <end position="506"/>
    </location>
</feature>
<dbReference type="InterPro" id="IPR038063">
    <property type="entry name" value="Transpep_catalytic_dom"/>
</dbReference>